<keyword evidence="1" id="KW-0472">Membrane</keyword>
<dbReference type="RefSeq" id="WP_311387761.1">
    <property type="nucleotide sequence ID" value="NZ_JAVRHU010000002.1"/>
</dbReference>
<dbReference type="Gene3D" id="1.10.287.70">
    <property type="match status" value="1"/>
</dbReference>
<feature type="transmembrane region" description="Helical" evidence="1">
    <location>
        <begin position="59"/>
        <end position="79"/>
    </location>
</feature>
<proteinExistence type="predicted"/>
<dbReference type="EMBL" id="JAVRHU010000002">
    <property type="protein sequence ID" value="MDT0621734.1"/>
    <property type="molecule type" value="Genomic_DNA"/>
</dbReference>
<gene>
    <name evidence="3" type="ORF">RM520_08855</name>
</gene>
<organism evidence="3 4">
    <name type="scientific">Croceitalea vernalis</name>
    <dbReference type="NCBI Taxonomy" id="3075599"/>
    <lineage>
        <taxon>Bacteria</taxon>
        <taxon>Pseudomonadati</taxon>
        <taxon>Bacteroidota</taxon>
        <taxon>Flavobacteriia</taxon>
        <taxon>Flavobacteriales</taxon>
        <taxon>Flavobacteriaceae</taxon>
        <taxon>Croceitalea</taxon>
    </lineage>
</organism>
<reference evidence="3 4" key="1">
    <citation type="submission" date="2023-09" db="EMBL/GenBank/DDBJ databases">
        <authorList>
            <person name="Rey-Velasco X."/>
        </authorList>
    </citation>
    <scope>NUCLEOTIDE SEQUENCE [LARGE SCALE GENOMIC DNA]</scope>
    <source>
        <strain evidence="3 4">P007</strain>
    </source>
</reference>
<feature type="transmembrane region" description="Helical" evidence="1">
    <location>
        <begin position="119"/>
        <end position="145"/>
    </location>
</feature>
<dbReference type="InterPro" id="IPR013099">
    <property type="entry name" value="K_chnl_dom"/>
</dbReference>
<evidence type="ECO:0000259" key="2">
    <source>
        <dbReference type="Pfam" id="PF07885"/>
    </source>
</evidence>
<feature type="transmembrane region" description="Helical" evidence="1">
    <location>
        <begin position="91"/>
        <end position="112"/>
    </location>
</feature>
<feature type="transmembrane region" description="Helical" evidence="1">
    <location>
        <begin position="194"/>
        <end position="214"/>
    </location>
</feature>
<dbReference type="SUPFAM" id="SSF81324">
    <property type="entry name" value="Voltage-gated potassium channels"/>
    <property type="match status" value="1"/>
</dbReference>
<feature type="transmembrane region" description="Helical" evidence="1">
    <location>
        <begin position="168"/>
        <end position="187"/>
    </location>
</feature>
<evidence type="ECO:0000313" key="4">
    <source>
        <dbReference type="Proteomes" id="UP001250662"/>
    </source>
</evidence>
<feature type="transmembrane region" description="Helical" evidence="1">
    <location>
        <begin position="35"/>
        <end position="52"/>
    </location>
</feature>
<accession>A0ABU3BHW2</accession>
<comment type="caution">
    <text evidence="3">The sequence shown here is derived from an EMBL/GenBank/DDBJ whole genome shotgun (WGS) entry which is preliminary data.</text>
</comment>
<keyword evidence="1" id="KW-0812">Transmembrane</keyword>
<feature type="domain" description="Potassium channel" evidence="2">
    <location>
        <begin position="168"/>
        <end position="216"/>
    </location>
</feature>
<dbReference type="Proteomes" id="UP001250662">
    <property type="component" value="Unassembled WGS sequence"/>
</dbReference>
<protein>
    <submittedName>
        <fullName evidence="3">Ion channel</fullName>
    </submittedName>
</protein>
<keyword evidence="1" id="KW-1133">Transmembrane helix</keyword>
<dbReference type="Pfam" id="PF07885">
    <property type="entry name" value="Ion_trans_2"/>
    <property type="match status" value="1"/>
</dbReference>
<feature type="transmembrane region" description="Helical" evidence="1">
    <location>
        <begin position="12"/>
        <end position="29"/>
    </location>
</feature>
<keyword evidence="4" id="KW-1185">Reference proteome</keyword>
<sequence>MKKLLYKYRFELFLFSQLAILFGSLIVPQTIFENILDPILFLINLLAGIILISKRPRLVWFCVFVLGLSAILFIISTLIGEKNETLDFLRLAGYFLFYLVVTFEIIKQVWLVKKVNKNVIYGLMSGFISLGLIGFFIFMTIEMVYHNSFQGPPMLALAEQPELITEKLMYFSFITLMTIGYGDIIPVTGLAQKAVILVGLIGNFYLVIITAVVVEKYITHSK</sequence>
<name>A0ABU3BHW2_9FLAO</name>
<evidence type="ECO:0000313" key="3">
    <source>
        <dbReference type="EMBL" id="MDT0621734.1"/>
    </source>
</evidence>
<evidence type="ECO:0000256" key="1">
    <source>
        <dbReference type="SAM" id="Phobius"/>
    </source>
</evidence>